<name>B7PHC9_IXOSC</name>
<protein>
    <submittedName>
        <fullName evidence="2 3">Uncharacterized protein</fullName>
    </submittedName>
</protein>
<reference evidence="3" key="2">
    <citation type="submission" date="2020-05" db="UniProtKB">
        <authorList>
            <consortium name="EnsemblMetazoa"/>
        </authorList>
    </citation>
    <scope>IDENTIFICATION</scope>
    <source>
        <strain evidence="3">wikel</strain>
    </source>
</reference>
<reference evidence="2 4" key="1">
    <citation type="submission" date="2008-03" db="EMBL/GenBank/DDBJ databases">
        <title>Annotation of Ixodes scapularis.</title>
        <authorList>
            <consortium name="Ixodes scapularis Genome Project Consortium"/>
            <person name="Caler E."/>
            <person name="Hannick L.I."/>
            <person name="Bidwell S."/>
            <person name="Joardar V."/>
            <person name="Thiagarajan M."/>
            <person name="Amedeo P."/>
            <person name="Galinsky K.J."/>
            <person name="Schobel S."/>
            <person name="Inman J."/>
            <person name="Hostetler J."/>
            <person name="Miller J."/>
            <person name="Hammond M."/>
            <person name="Megy K."/>
            <person name="Lawson D."/>
            <person name="Kodira C."/>
            <person name="Sutton G."/>
            <person name="Meyer J."/>
            <person name="Hill C.A."/>
            <person name="Birren B."/>
            <person name="Nene V."/>
            <person name="Collins F."/>
            <person name="Alarcon-Chaidez F."/>
            <person name="Wikel S."/>
            <person name="Strausberg R."/>
        </authorList>
    </citation>
    <scope>NUCLEOTIDE SEQUENCE [LARGE SCALE GENOMIC DNA]</scope>
    <source>
        <strain evidence="4">Wikel</strain>
        <strain evidence="2">Wikel colony</strain>
    </source>
</reference>
<dbReference type="VEuPathDB" id="VectorBase:ISCI004044"/>
<dbReference type="Proteomes" id="UP000001555">
    <property type="component" value="Unassembled WGS sequence"/>
</dbReference>
<gene>
    <name evidence="2" type="ORF">IscW_ISCW004044</name>
</gene>
<dbReference type="VEuPathDB" id="VectorBase:ISCW004044"/>
<dbReference type="EMBL" id="DS712221">
    <property type="protein sequence ID" value="EEC06001.1"/>
    <property type="molecule type" value="Genomic_DNA"/>
</dbReference>
<feature type="region of interest" description="Disordered" evidence="1">
    <location>
        <begin position="52"/>
        <end position="86"/>
    </location>
</feature>
<accession>B7PHC9</accession>
<organism>
    <name type="scientific">Ixodes scapularis</name>
    <name type="common">Black-legged tick</name>
    <name type="synonym">Deer tick</name>
    <dbReference type="NCBI Taxonomy" id="6945"/>
    <lineage>
        <taxon>Eukaryota</taxon>
        <taxon>Metazoa</taxon>
        <taxon>Ecdysozoa</taxon>
        <taxon>Arthropoda</taxon>
        <taxon>Chelicerata</taxon>
        <taxon>Arachnida</taxon>
        <taxon>Acari</taxon>
        <taxon>Parasitiformes</taxon>
        <taxon>Ixodida</taxon>
        <taxon>Ixodoidea</taxon>
        <taxon>Ixodidae</taxon>
        <taxon>Ixodinae</taxon>
        <taxon>Ixodes</taxon>
    </lineage>
</organism>
<dbReference type="EMBL" id="ABJB010247736">
    <property type="status" value="NOT_ANNOTATED_CDS"/>
    <property type="molecule type" value="Genomic_DNA"/>
</dbReference>
<evidence type="ECO:0000313" key="3">
    <source>
        <dbReference type="EnsemblMetazoa" id="ISCW004044-PA"/>
    </source>
</evidence>
<evidence type="ECO:0000313" key="2">
    <source>
        <dbReference type="EMBL" id="EEC06001.1"/>
    </source>
</evidence>
<evidence type="ECO:0000313" key="4">
    <source>
        <dbReference type="Proteomes" id="UP000001555"/>
    </source>
</evidence>
<dbReference type="PaxDb" id="6945-B7PHC9"/>
<dbReference type="HOGENOM" id="CLU_1405714_0_0_1"/>
<feature type="non-terminal residue" evidence="2">
    <location>
        <position position="194"/>
    </location>
</feature>
<feature type="region of interest" description="Disordered" evidence="1">
    <location>
        <begin position="1"/>
        <end position="29"/>
    </location>
</feature>
<dbReference type="EnsemblMetazoa" id="ISCW004044-RA">
    <property type="protein sequence ID" value="ISCW004044-PA"/>
    <property type="gene ID" value="ISCW004044"/>
</dbReference>
<feature type="non-terminal residue" evidence="2">
    <location>
        <position position="1"/>
    </location>
</feature>
<keyword evidence="4" id="KW-1185">Reference proteome</keyword>
<dbReference type="InParanoid" id="B7PHC9"/>
<proteinExistence type="predicted"/>
<sequence length="194" mass="21677">MTVAEALRRASNTTRVPQAVPPTPQQPNPTLELGGLNFALPVLVDVPPSVTGATTSGAWPPLHESDFQPSVNTQHGAAGFSDPRFPSHGRTPYCPGTYLQTQSSLPGHTRRWHFQYRPTANFYRQQPSEKARFGEAFLFVQQVARHSQHTGRREIQELQLLKILIGIRDCRCLRLPRALNFKRLIAYASSTILP</sequence>
<dbReference type="AlphaFoldDB" id="B7PHC9"/>
<evidence type="ECO:0000256" key="1">
    <source>
        <dbReference type="SAM" id="MobiDB-lite"/>
    </source>
</evidence>